<keyword evidence="2" id="KW-1185">Reference proteome</keyword>
<reference evidence="1 2" key="1">
    <citation type="submission" date="2019-06" db="EMBL/GenBank/DDBJ databases">
        <title>Sequencing the genomes of 1000 actinobacteria strains.</title>
        <authorList>
            <person name="Klenk H.-P."/>
        </authorList>
    </citation>
    <scope>NUCLEOTIDE SEQUENCE [LARGE SCALE GENOMIC DNA]</scope>
    <source>
        <strain evidence="1 2">DSM 45679</strain>
    </source>
</reference>
<protein>
    <submittedName>
        <fullName evidence="1">FxLD family lantipeptide</fullName>
    </submittedName>
</protein>
<organism evidence="1 2">
    <name type="scientific">Amycolatopsis cihanbeyliensis</name>
    <dbReference type="NCBI Taxonomy" id="1128664"/>
    <lineage>
        <taxon>Bacteria</taxon>
        <taxon>Bacillati</taxon>
        <taxon>Actinomycetota</taxon>
        <taxon>Actinomycetes</taxon>
        <taxon>Pseudonocardiales</taxon>
        <taxon>Pseudonocardiaceae</taxon>
        <taxon>Amycolatopsis</taxon>
    </lineage>
</organism>
<comment type="caution">
    <text evidence="1">The sequence shown here is derived from an EMBL/GenBank/DDBJ whole genome shotgun (WGS) entry which is preliminary data.</text>
</comment>
<dbReference type="OrthoDB" id="3215713at2"/>
<dbReference type="EMBL" id="VFML01000001">
    <property type="protein sequence ID" value="TQJ01586.1"/>
    <property type="molecule type" value="Genomic_DNA"/>
</dbReference>
<gene>
    <name evidence="1" type="ORF">FB471_1279</name>
</gene>
<accession>A0A542DEU9</accession>
<sequence length="50" mass="5243">MTTALTGEPGGVFDLDVRVETERILSEAVACQTEDGCGHTCQISACVSQL</sequence>
<dbReference type="RefSeq" id="WP_141996416.1">
    <property type="nucleotide sequence ID" value="NZ_VFML01000001.1"/>
</dbReference>
<dbReference type="NCBIfam" id="TIGR04363">
    <property type="entry name" value="LD_lanti_pre"/>
    <property type="match status" value="1"/>
</dbReference>
<dbReference type="Proteomes" id="UP000320876">
    <property type="component" value="Unassembled WGS sequence"/>
</dbReference>
<evidence type="ECO:0000313" key="2">
    <source>
        <dbReference type="Proteomes" id="UP000320876"/>
    </source>
</evidence>
<evidence type="ECO:0000313" key="1">
    <source>
        <dbReference type="EMBL" id="TQJ01586.1"/>
    </source>
</evidence>
<name>A0A542DEU9_AMYCI</name>
<proteinExistence type="predicted"/>
<dbReference type="InterPro" id="IPR027575">
    <property type="entry name" value="LD_lanti_pre"/>
</dbReference>
<dbReference type="AlphaFoldDB" id="A0A542DEU9"/>